<reference evidence="6 7" key="1">
    <citation type="journal article" date="2019" name="Int. J. Syst. Evol. Microbiol.">
        <title>The Global Catalogue of Microorganisms (GCM) 10K type strain sequencing project: providing services to taxonomists for standard genome sequencing and annotation.</title>
        <authorList>
            <consortium name="The Broad Institute Genomics Platform"/>
            <consortium name="The Broad Institute Genome Sequencing Center for Infectious Disease"/>
            <person name="Wu L."/>
            <person name="Ma J."/>
        </authorList>
    </citation>
    <scope>NUCLEOTIDE SEQUENCE [LARGE SCALE GENOMIC DNA]</scope>
    <source>
        <strain evidence="6 7">JCM 12696</strain>
    </source>
</reference>
<feature type="domain" description="PIN" evidence="5">
    <location>
        <begin position="5"/>
        <end position="142"/>
    </location>
</feature>
<keyword evidence="3" id="KW-0378">Hydrolase</keyword>
<dbReference type="InterPro" id="IPR029060">
    <property type="entry name" value="PIN-like_dom_sf"/>
</dbReference>
<keyword evidence="7" id="KW-1185">Reference proteome</keyword>
<proteinExistence type="predicted"/>
<dbReference type="Pfam" id="PF01850">
    <property type="entry name" value="PIN"/>
    <property type="match status" value="1"/>
</dbReference>
<evidence type="ECO:0000256" key="2">
    <source>
        <dbReference type="ARBA" id="ARBA00022723"/>
    </source>
</evidence>
<evidence type="ECO:0000256" key="3">
    <source>
        <dbReference type="ARBA" id="ARBA00022801"/>
    </source>
</evidence>
<evidence type="ECO:0000313" key="6">
    <source>
        <dbReference type="EMBL" id="GAA1182570.1"/>
    </source>
</evidence>
<dbReference type="RefSeq" id="WP_344279578.1">
    <property type="nucleotide sequence ID" value="NZ_BAAAKV010000042.1"/>
</dbReference>
<sequence>MILIADTGAMLGAFDRAHPRQKQIQHALAEAGLVVIPPTVLTELDHMVRRAVKDRSGGRRPHEVRQLGAEESRRTLQWILSQVALTRMVIPVIDENILRTATVVMNRYAGLAVDLTDATCVALAEEYRTDCVFTIDERDFRAMRPLTGHASFRLLPMDL</sequence>
<dbReference type="InterPro" id="IPR002716">
    <property type="entry name" value="PIN_dom"/>
</dbReference>
<keyword evidence="1" id="KW-0540">Nuclease</keyword>
<dbReference type="SUPFAM" id="SSF88723">
    <property type="entry name" value="PIN domain-like"/>
    <property type="match status" value="1"/>
</dbReference>
<evidence type="ECO:0000259" key="5">
    <source>
        <dbReference type="Pfam" id="PF01850"/>
    </source>
</evidence>
<evidence type="ECO:0000256" key="1">
    <source>
        <dbReference type="ARBA" id="ARBA00022722"/>
    </source>
</evidence>
<evidence type="ECO:0000256" key="4">
    <source>
        <dbReference type="ARBA" id="ARBA00022842"/>
    </source>
</evidence>
<protein>
    <recommendedName>
        <fullName evidence="5">PIN domain-containing protein</fullName>
    </recommendedName>
</protein>
<dbReference type="Proteomes" id="UP001501371">
    <property type="component" value="Unassembled WGS sequence"/>
</dbReference>
<dbReference type="EMBL" id="BAAAKV010000042">
    <property type="protein sequence ID" value="GAA1182570.1"/>
    <property type="molecule type" value="Genomic_DNA"/>
</dbReference>
<evidence type="ECO:0000313" key="7">
    <source>
        <dbReference type="Proteomes" id="UP001501371"/>
    </source>
</evidence>
<keyword evidence="2" id="KW-0479">Metal-binding</keyword>
<gene>
    <name evidence="6" type="ORF">GCM10009654_44810</name>
</gene>
<comment type="caution">
    <text evidence="6">The sequence shown here is derived from an EMBL/GenBank/DDBJ whole genome shotgun (WGS) entry which is preliminary data.</text>
</comment>
<name>A0ABN1UZK3_9ACTN</name>
<organism evidence="6 7">
    <name type="scientific">Streptomyces hebeiensis</name>
    <dbReference type="NCBI Taxonomy" id="229486"/>
    <lineage>
        <taxon>Bacteria</taxon>
        <taxon>Bacillati</taxon>
        <taxon>Actinomycetota</taxon>
        <taxon>Actinomycetes</taxon>
        <taxon>Kitasatosporales</taxon>
        <taxon>Streptomycetaceae</taxon>
        <taxon>Streptomyces</taxon>
    </lineage>
</organism>
<keyword evidence="4" id="KW-0460">Magnesium</keyword>
<dbReference type="Gene3D" id="3.40.50.1010">
    <property type="entry name" value="5'-nuclease"/>
    <property type="match status" value="1"/>
</dbReference>
<accession>A0ABN1UZK3</accession>